<evidence type="ECO:0000313" key="4">
    <source>
        <dbReference type="Proteomes" id="UP001332939"/>
    </source>
</evidence>
<dbReference type="InterPro" id="IPR046864">
    <property type="entry name" value="VasX_N"/>
</dbReference>
<dbReference type="EMBL" id="JAMZOO010000002">
    <property type="protein sequence ID" value="MEB6857345.1"/>
    <property type="molecule type" value="Genomic_DNA"/>
</dbReference>
<organism evidence="3 4">
    <name type="scientific">Proteus cibi</name>
    <dbReference type="NCBI Taxonomy" id="2050966"/>
    <lineage>
        <taxon>Bacteria</taxon>
        <taxon>Pseudomonadati</taxon>
        <taxon>Pseudomonadota</taxon>
        <taxon>Gammaproteobacteria</taxon>
        <taxon>Enterobacterales</taxon>
        <taxon>Morganellaceae</taxon>
        <taxon>Proteus</taxon>
    </lineage>
</organism>
<feature type="transmembrane region" description="Helical" evidence="1">
    <location>
        <begin position="676"/>
        <end position="697"/>
    </location>
</feature>
<keyword evidence="1" id="KW-0472">Membrane</keyword>
<evidence type="ECO:0000259" key="2">
    <source>
        <dbReference type="Pfam" id="PF20249"/>
    </source>
</evidence>
<feature type="transmembrane region" description="Helical" evidence="1">
    <location>
        <begin position="769"/>
        <end position="789"/>
    </location>
</feature>
<comment type="caution">
    <text evidence="3">The sequence shown here is derived from an EMBL/GenBank/DDBJ whole genome shotgun (WGS) entry which is preliminary data.</text>
</comment>
<name>A0ABU6EE52_9GAMM</name>
<keyword evidence="1" id="KW-1133">Transmembrane helix</keyword>
<keyword evidence="4" id="KW-1185">Reference proteome</keyword>
<feature type="transmembrane region" description="Helical" evidence="1">
    <location>
        <begin position="830"/>
        <end position="851"/>
    </location>
</feature>
<gene>
    <name evidence="3" type="ORF">NA736_09925</name>
</gene>
<reference evidence="3 4" key="1">
    <citation type="submission" date="2022-05" db="EMBL/GenBank/DDBJ databases">
        <title>Whole genome sequences of Escherichia coli of fish isolates collected from Assam, India.</title>
        <authorList>
            <person name="Sudha S."/>
            <person name="Muneeb K.H."/>
            <person name="Rakshit O."/>
            <person name="Mendem S.K."/>
            <person name="Raisen C."/>
            <person name="Holmes M.A."/>
            <person name="Shome B.R."/>
            <person name="Sivaraman G.K."/>
        </authorList>
    </citation>
    <scope>NUCLEOTIDE SEQUENCE [LARGE SCALE GENOMIC DNA]</scope>
    <source>
        <strain evidence="3 4">278</strain>
    </source>
</reference>
<dbReference type="Pfam" id="PF20249">
    <property type="entry name" value="VasX_N"/>
    <property type="match status" value="1"/>
</dbReference>
<dbReference type="RefSeq" id="WP_325934651.1">
    <property type="nucleotide sequence ID" value="NZ_JAMZOO010000002.1"/>
</dbReference>
<evidence type="ECO:0000313" key="3">
    <source>
        <dbReference type="EMBL" id="MEB6857345.1"/>
    </source>
</evidence>
<dbReference type="Proteomes" id="UP001332939">
    <property type="component" value="Unassembled WGS sequence"/>
</dbReference>
<dbReference type="CDD" id="cd20706">
    <property type="entry name" value="MIX_II"/>
    <property type="match status" value="1"/>
</dbReference>
<accession>A0ABU6EE52</accession>
<sequence length="1060" mass="122434">MILPINNNLVNIVDKANSVFADSDDITKISSPCYRNIRPVYPVRYAYMNFFTKDLYKPQLPPSIQDLMDATSLEQVGGYTARILREGWVYVKEEAPLKTRGSQSENGILIFKHILNEIESEKEGDIASVSEIFYEYEFNNENNSYQEKKQLCKPCGFLPIKKDVKNISILFSDIPLSKSILKKLNDNAAYRKNIMQFINLDAEEKYTLELNKENLSDLVEDYKIKNEQFNWCYNELELDTDCGYQLGYGTTQQSYYIDPEKKDNTFKAYCNKGEKGTLVILHDPVGRQKDILDVYSFLVTYLKSYMESYNYPITIGNYIEALLKNDSSEVRETVRSSLNEDEWNTNWKEIKNNISNIHARTAEILSLYNAFAFNYKLSSEKYDGLKLHLTGLFSFLSEAELSGESYIDEVYIFSGLFFDITNSLQFTELGSVILDRFFNKELTPKSVIEKLQEHSSLGKYILTYSLMESYDLLPSVATTMLDTEIGKKAFKKFSDTLPTEDDNLIDDWKDTLVALRTFLDNKLVENPEFKKLLVKSFDKILIIFGKSFSTSLVYMDNLSQNSSFLKGRKLMADFTIEVAKLSGIKININMNKLFTGQQLEIELKKWGVLLKDKIRPENLKMGNRLFNWDKITSRLKNEAWIKLPSIDKITSSLKSVGTKNNSLNGKNIVPYIDKTIPGLAFCVNALIVLSLSNQSFYSRNNPLKARSLGYYAFKIAEGFVATVENSKFTVMGAKQLQKMKLLANNKIIRSIANIPKSPKLRELSIIKSFRFLSTVSFTVLAGISFYEAYNSWRIGNDLNSIFKGITGAGYSLLAIGTLGAIFFQLALWPIFIFLGTALMLVGTVGDLATTWGDLEALVKCSFWGNSDKYPFWNTEKGQFNKRFKLIDSEEIKVSNGFLIENQEFMNIFYMPKLEWEYSVKELIIKMELNNFIPYDSQIFYQICRKMTSRIPSVYTEYREKNKLFHYDNSVYKKIDYTELDAEFNENIKNNYIDNNGSSILEMVIKTPENFYYGNEIFFYYRPFEDNIVPLRYDWDDNEISDLEVKHYGLMKQRAKGNPWS</sequence>
<evidence type="ECO:0000256" key="1">
    <source>
        <dbReference type="SAM" id="Phobius"/>
    </source>
</evidence>
<proteinExistence type="predicted"/>
<feature type="transmembrane region" description="Helical" evidence="1">
    <location>
        <begin position="801"/>
        <end position="823"/>
    </location>
</feature>
<feature type="domain" description="Toxin VasX N-terminal region" evidence="2">
    <location>
        <begin position="33"/>
        <end position="202"/>
    </location>
</feature>
<keyword evidence="1" id="KW-0812">Transmembrane</keyword>
<protein>
    <recommendedName>
        <fullName evidence="2">Toxin VasX N-terminal region domain-containing protein</fullName>
    </recommendedName>
</protein>